<dbReference type="Proteomes" id="UP000249185">
    <property type="component" value="Unassembled WGS sequence"/>
</dbReference>
<dbReference type="AlphaFoldDB" id="A0A2W5NAN7"/>
<reference evidence="2 3" key="1">
    <citation type="submission" date="2017-08" db="EMBL/GenBank/DDBJ databases">
        <title>Infants hospitalized years apart are colonized by the same room-sourced microbial strains.</title>
        <authorList>
            <person name="Brooks B."/>
            <person name="Olm M.R."/>
            <person name="Firek B.A."/>
            <person name="Baker R."/>
            <person name="Thomas B.C."/>
            <person name="Morowitz M.J."/>
            <person name="Banfield J.F."/>
        </authorList>
    </citation>
    <scope>NUCLEOTIDE SEQUENCE [LARGE SCALE GENOMIC DNA]</scope>
    <source>
        <strain evidence="2">S2_005_002_R2_34</strain>
    </source>
</reference>
<feature type="region of interest" description="Disordered" evidence="1">
    <location>
        <begin position="76"/>
        <end position="105"/>
    </location>
</feature>
<dbReference type="PROSITE" id="PS51257">
    <property type="entry name" value="PROKAR_LIPOPROTEIN"/>
    <property type="match status" value="1"/>
</dbReference>
<evidence type="ECO:0000313" key="2">
    <source>
        <dbReference type="EMBL" id="PZQ50104.1"/>
    </source>
</evidence>
<organism evidence="2 3">
    <name type="scientific">Rhodovulum sulfidophilum</name>
    <name type="common">Rhodobacter sulfidophilus</name>
    <dbReference type="NCBI Taxonomy" id="35806"/>
    <lineage>
        <taxon>Bacteria</taxon>
        <taxon>Pseudomonadati</taxon>
        <taxon>Pseudomonadota</taxon>
        <taxon>Alphaproteobacteria</taxon>
        <taxon>Rhodobacterales</taxon>
        <taxon>Paracoccaceae</taxon>
        <taxon>Rhodovulum</taxon>
    </lineage>
</organism>
<gene>
    <name evidence="2" type="ORF">DI556_08520</name>
</gene>
<comment type="caution">
    <text evidence="2">The sequence shown here is derived from an EMBL/GenBank/DDBJ whole genome shotgun (WGS) entry which is preliminary data.</text>
</comment>
<dbReference type="EMBL" id="QFPW01000005">
    <property type="protein sequence ID" value="PZQ50104.1"/>
    <property type="molecule type" value="Genomic_DNA"/>
</dbReference>
<name>A0A2W5NAN7_RHOSU</name>
<protein>
    <submittedName>
        <fullName evidence="2">Uncharacterized protein</fullName>
    </submittedName>
</protein>
<evidence type="ECO:0000256" key="1">
    <source>
        <dbReference type="SAM" id="MobiDB-lite"/>
    </source>
</evidence>
<evidence type="ECO:0000313" key="3">
    <source>
        <dbReference type="Proteomes" id="UP000249185"/>
    </source>
</evidence>
<proteinExistence type="predicted"/>
<accession>A0A2W5NAN7</accession>
<sequence length="105" mass="11102">MRHLYRILPAFLILALVASQGLAYSMPTLGGCPRIDSVERCLDPSLPTTADKKTGQSGKTCLDALLAGGDRLGVADRSGAFATDPDTPPERGRPASPWKPPRALS</sequence>